<dbReference type="EMBL" id="AHJE01000003">
    <property type="protein sequence ID" value="EHP44650.1"/>
    <property type="molecule type" value="Genomic_DNA"/>
</dbReference>
<dbReference type="InterPro" id="IPR025200">
    <property type="entry name" value="PPK_C_dom2"/>
</dbReference>
<evidence type="ECO:0000313" key="5">
    <source>
        <dbReference type="Proteomes" id="UP000005808"/>
    </source>
</evidence>
<dbReference type="PATRIC" id="fig|1127483.3.peg.297"/>
<keyword evidence="4" id="KW-0808">Transferase</keyword>
<protein>
    <submittedName>
        <fullName evidence="4">Polyphosphate kinase</fullName>
        <ecNumber evidence="4">2.7.4.1</ecNumber>
    </submittedName>
</protein>
<accession>H1RYF9</accession>
<feature type="domain" description="Polyphosphate kinase C-terminal" evidence="2">
    <location>
        <begin position="140"/>
        <end position="213"/>
    </location>
</feature>
<dbReference type="SUPFAM" id="SSF56024">
    <property type="entry name" value="Phospholipase D/nuclease"/>
    <property type="match status" value="2"/>
</dbReference>
<dbReference type="PANTHER" id="PTHR30218">
    <property type="entry name" value="POLYPHOSPHATE KINASE"/>
    <property type="match status" value="1"/>
</dbReference>
<dbReference type="GO" id="GO:0008976">
    <property type="term" value="F:polyphosphate kinase activity"/>
    <property type="evidence" value="ECO:0007669"/>
    <property type="project" value="UniProtKB-EC"/>
</dbReference>
<dbReference type="GO" id="GO:0006799">
    <property type="term" value="P:polyphosphate biosynthetic process"/>
    <property type="evidence" value="ECO:0007669"/>
    <property type="project" value="InterPro"/>
</dbReference>
<evidence type="ECO:0000256" key="1">
    <source>
        <dbReference type="SAM" id="MobiDB-lite"/>
    </source>
</evidence>
<dbReference type="Proteomes" id="UP000005808">
    <property type="component" value="Unassembled WGS sequence"/>
</dbReference>
<dbReference type="EC" id="2.7.4.1" evidence="4"/>
<feature type="region of interest" description="Disordered" evidence="1">
    <location>
        <begin position="258"/>
        <end position="305"/>
    </location>
</feature>
<keyword evidence="4" id="KW-0418">Kinase</keyword>
<feature type="domain" description="Polyphosphate kinase C-terminal" evidence="3">
    <location>
        <begin position="2"/>
        <end position="128"/>
    </location>
</feature>
<gene>
    <name evidence="4" type="ORF">OR16_01430</name>
</gene>
<name>H1RYF9_9BURK</name>
<dbReference type="AlphaFoldDB" id="H1RYF9"/>
<dbReference type="Pfam" id="PF17941">
    <property type="entry name" value="PP_kinase_C_1"/>
    <property type="match status" value="1"/>
</dbReference>
<sequence length="354" mass="38503">MAIKQTVYRAGNDSALLEALIGAARRGKEVSVVVELLARFDEQANINWAAQLEEAGAHVVYGVVGYKAHAKMALVVRREGKKLRRYAHIATGNYHSQTARSFTDFGLFTCKEAIVDDVANVFSQLTGLGHPGTLAHFWQSPFTMHTALLEAIRREGKHARAGRKGLIIAKMNALLEPKIIDALYQASCDGARIELFVRGACALRPGIPGLSEKYPGALRAWPVPGTCADLLLLQRQGRGRAAIERRLDGPRLFPAYRGVLPRAGQRPQGSRDRGRPEGLPEGQPRHLGNGCGRQLPAQAGPPARIRAGHPQMEARLISIQSAWLRPGPPNARIAGFLAGDAARARGEDLARRRT</sequence>
<proteinExistence type="predicted"/>
<reference evidence="4 5" key="1">
    <citation type="journal article" date="2012" name="J. Bacteriol.">
        <title>De Novo Genome Project of Cupriavidus basilensis OR16.</title>
        <authorList>
            <person name="Cserhati M."/>
            <person name="Kriszt B."/>
            <person name="Szoboszlay S."/>
            <person name="Toth A."/>
            <person name="Szabo I."/>
            <person name="Tancsics A."/>
            <person name="Nagy I."/>
            <person name="Horvath B."/>
            <person name="Nagy I."/>
            <person name="Kukolya J."/>
        </authorList>
    </citation>
    <scope>NUCLEOTIDE SEQUENCE [LARGE SCALE GENOMIC DNA]</scope>
    <source>
        <strain evidence="4 5">OR16</strain>
    </source>
</reference>
<dbReference type="Pfam" id="PF13090">
    <property type="entry name" value="PP_kinase_C"/>
    <property type="match status" value="1"/>
</dbReference>
<organism evidence="4 5">
    <name type="scientific">Cupriavidus basilensis OR16</name>
    <dbReference type="NCBI Taxonomy" id="1127483"/>
    <lineage>
        <taxon>Bacteria</taxon>
        <taxon>Pseudomonadati</taxon>
        <taxon>Pseudomonadota</taxon>
        <taxon>Betaproteobacteria</taxon>
        <taxon>Burkholderiales</taxon>
        <taxon>Burkholderiaceae</taxon>
        <taxon>Cupriavidus</taxon>
    </lineage>
</organism>
<dbReference type="InterPro" id="IPR041108">
    <property type="entry name" value="PP_kinase_C_1"/>
</dbReference>
<feature type="compositionally biased region" description="Basic and acidic residues" evidence="1">
    <location>
        <begin position="269"/>
        <end position="278"/>
    </location>
</feature>
<comment type="caution">
    <text evidence="4">The sequence shown here is derived from an EMBL/GenBank/DDBJ whole genome shotgun (WGS) entry which is preliminary data.</text>
</comment>
<dbReference type="InterPro" id="IPR003414">
    <property type="entry name" value="PP_kinase"/>
</dbReference>
<evidence type="ECO:0000259" key="3">
    <source>
        <dbReference type="Pfam" id="PF17941"/>
    </source>
</evidence>
<dbReference type="Gene3D" id="3.30.870.10">
    <property type="entry name" value="Endonuclease Chain A"/>
    <property type="match status" value="2"/>
</dbReference>
<dbReference type="GO" id="GO:0009358">
    <property type="term" value="C:polyphosphate kinase complex"/>
    <property type="evidence" value="ECO:0007669"/>
    <property type="project" value="InterPro"/>
</dbReference>
<dbReference type="PANTHER" id="PTHR30218:SF0">
    <property type="entry name" value="POLYPHOSPHATE KINASE"/>
    <property type="match status" value="1"/>
</dbReference>
<evidence type="ECO:0000313" key="4">
    <source>
        <dbReference type="EMBL" id="EHP44650.1"/>
    </source>
</evidence>
<evidence type="ECO:0000259" key="2">
    <source>
        <dbReference type="Pfam" id="PF13090"/>
    </source>
</evidence>